<name>A0A1Y5PRW0_9MYCO</name>
<organism evidence="1">
    <name type="scientific">uncultured Mycobacterium sp</name>
    <dbReference type="NCBI Taxonomy" id="171292"/>
    <lineage>
        <taxon>Bacteria</taxon>
        <taxon>Bacillati</taxon>
        <taxon>Actinomycetota</taxon>
        <taxon>Actinomycetes</taxon>
        <taxon>Mycobacteriales</taxon>
        <taxon>Mycobacteriaceae</taxon>
        <taxon>Mycobacterium</taxon>
        <taxon>environmental samples</taxon>
    </lineage>
</organism>
<reference evidence="1" key="1">
    <citation type="submission" date="2016-03" db="EMBL/GenBank/DDBJ databases">
        <authorList>
            <person name="Ploux O."/>
        </authorList>
    </citation>
    <scope>NUCLEOTIDE SEQUENCE</scope>
    <source>
        <strain evidence="1">UC10</strain>
    </source>
</reference>
<accession>A0A1Y5PRW0</accession>
<gene>
    <name evidence="1" type="ORF">MHPYR_60146</name>
</gene>
<proteinExistence type="predicted"/>
<evidence type="ECO:0000313" key="1">
    <source>
        <dbReference type="EMBL" id="SBS78658.1"/>
    </source>
</evidence>
<dbReference type="EMBL" id="FLQS01000056">
    <property type="protein sequence ID" value="SBS78658.1"/>
    <property type="molecule type" value="Genomic_DNA"/>
</dbReference>
<protein>
    <submittedName>
        <fullName evidence="1">Uncharacterized protein</fullName>
    </submittedName>
</protein>
<sequence length="67" mass="7555">MIRGICRYRHFRRRAVVGSLPKAARGDEAALETVPWVLPGGRDHARSQVGRLVRGRRAGPALRPDRR</sequence>
<dbReference type="AlphaFoldDB" id="A0A1Y5PRW0"/>